<organism evidence="12 13">
    <name type="scientific">Gregarina niphandrodes</name>
    <name type="common">Septate eugregarine</name>
    <dbReference type="NCBI Taxonomy" id="110365"/>
    <lineage>
        <taxon>Eukaryota</taxon>
        <taxon>Sar</taxon>
        <taxon>Alveolata</taxon>
        <taxon>Apicomplexa</taxon>
        <taxon>Conoidasida</taxon>
        <taxon>Gregarinasina</taxon>
        <taxon>Eugregarinorida</taxon>
        <taxon>Gregarinidae</taxon>
        <taxon>Gregarina</taxon>
    </lineage>
</organism>
<evidence type="ECO:0000313" key="13">
    <source>
        <dbReference type="Proteomes" id="UP000019763"/>
    </source>
</evidence>
<proteinExistence type="inferred from homology"/>
<keyword evidence="3 9" id="KW-0235">DNA replication</keyword>
<dbReference type="Pfam" id="PF08512">
    <property type="entry name" value="Rttp106-like_middle"/>
    <property type="match status" value="1"/>
</dbReference>
<dbReference type="GO" id="GO:0042393">
    <property type="term" value="F:histone binding"/>
    <property type="evidence" value="ECO:0007669"/>
    <property type="project" value="TreeGrafter"/>
</dbReference>
<comment type="caution">
    <text evidence="12">The sequence shown here is derived from an EMBL/GenBank/DDBJ whole genome shotgun (WGS) entry which is preliminary data.</text>
</comment>
<protein>
    <recommendedName>
        <fullName evidence="9">FACT complex subunit SSRP1</fullName>
    </recommendedName>
</protein>
<dbReference type="GeneID" id="22910773"/>
<keyword evidence="2 9" id="KW-0158">Chromosome</keyword>
<dbReference type="VEuPathDB" id="CryptoDB:GNI_013930"/>
<dbReference type="AlphaFoldDB" id="A0A023BCN2"/>
<gene>
    <name evidence="12" type="ORF">GNI_013930</name>
</gene>
<evidence type="ECO:0000256" key="7">
    <source>
        <dbReference type="ARBA" id="ARBA00023204"/>
    </source>
</evidence>
<dbReference type="Proteomes" id="UP000019763">
    <property type="component" value="Unassembled WGS sequence"/>
</dbReference>
<feature type="domain" description="Histone chaperone RTT106/FACT complex subunit SPT16-like middle" evidence="11">
    <location>
        <begin position="359"/>
        <end position="450"/>
    </location>
</feature>
<evidence type="ECO:0000256" key="9">
    <source>
        <dbReference type="RuleBase" id="RU364013"/>
    </source>
</evidence>
<dbReference type="Gene3D" id="2.30.29.220">
    <property type="entry name" value="Structure-specific recognition protein (SSRP1)"/>
    <property type="match status" value="1"/>
</dbReference>
<dbReference type="PANTHER" id="PTHR45849:SF1">
    <property type="entry name" value="FACT COMPLEX SUBUNIT SSRP1"/>
    <property type="match status" value="1"/>
</dbReference>
<evidence type="ECO:0000256" key="2">
    <source>
        <dbReference type="ARBA" id="ARBA00022454"/>
    </source>
</evidence>
<keyword evidence="5 9" id="KW-0805">Transcription regulation</keyword>
<dbReference type="GO" id="GO:0006281">
    <property type="term" value="P:DNA repair"/>
    <property type="evidence" value="ECO:0007669"/>
    <property type="project" value="UniProtKB-KW"/>
</dbReference>
<dbReference type="SUPFAM" id="SSF50729">
    <property type="entry name" value="PH domain-like"/>
    <property type="match status" value="1"/>
</dbReference>
<dbReference type="InterPro" id="IPR038167">
    <property type="entry name" value="SSRP1_sf"/>
</dbReference>
<dbReference type="InterPro" id="IPR035417">
    <property type="entry name" value="SSRP1/POB3_N"/>
</dbReference>
<keyword evidence="6 9" id="KW-0804">Transcription</keyword>
<keyword evidence="8 9" id="KW-0539">Nucleus</keyword>
<evidence type="ECO:0000313" key="12">
    <source>
        <dbReference type="EMBL" id="EZG83910.1"/>
    </source>
</evidence>
<dbReference type="InterPro" id="IPR024954">
    <property type="entry name" value="SSRP1_DD"/>
</dbReference>
<dbReference type="GO" id="GO:0003677">
    <property type="term" value="F:DNA binding"/>
    <property type="evidence" value="ECO:0007669"/>
    <property type="project" value="InterPro"/>
</dbReference>
<dbReference type="Pfam" id="PF03531">
    <property type="entry name" value="SSrecog"/>
    <property type="match status" value="1"/>
</dbReference>
<evidence type="ECO:0000256" key="10">
    <source>
        <dbReference type="SAM" id="MobiDB-lite"/>
    </source>
</evidence>
<sequence length="490" mass="55957">MSVKTEQVNIKNVRGPGTPDTGAFRITKSLYGWKNSNTGQIIQEDAKAVRQIEWSRINAREFTLSFVTQSGTRIDFSGFREHDFETLQSYFKRHWQIPMLADIKLGCKGWHWGEWSIKDKSFCFEVDGKRSIDIPLDRLSNVMSNKSDITLELKTKEKQSVMEDVVSEIRFCVPPPKEGDAADNAEYVKAVRLSNTSALLFFQSILDASGLGSSDNTSLVCRFLYKNCLLPPGRFDVQFYANSIRLHGKSFDYRVQFDNIIDAYFLVDEQSSKLLLTLVNPLKKGATKYPAVIICFDDKQEQVISINASAEMLEEIRKFMPSAQSEMSVMENILAGPLIQALAKKQILGETPFKGSSNWPSFSCSHKVETGWFYPLQHEFVYLHKPVITVKFSEVASVNLGRTQGQQTRLFEFSITLKSGIEYEFNQVDRAELQPFVDFVKSQGLKLREMVTESREDHMEHGNGGREDESDNDDEEDDEDFEVEDEEEDF</sequence>
<evidence type="ECO:0000256" key="8">
    <source>
        <dbReference type="ARBA" id="ARBA00023242"/>
    </source>
</evidence>
<comment type="similarity">
    <text evidence="1 9">Belongs to the SSRP1 family.</text>
</comment>
<dbReference type="OMA" id="KNEHGIT"/>
<dbReference type="InterPro" id="IPR050454">
    <property type="entry name" value="RTT106/SSRP1_HistChap/FACT"/>
</dbReference>
<evidence type="ECO:0000256" key="4">
    <source>
        <dbReference type="ARBA" id="ARBA00022763"/>
    </source>
</evidence>
<dbReference type="OrthoDB" id="498543at2759"/>
<evidence type="ECO:0000256" key="6">
    <source>
        <dbReference type="ARBA" id="ARBA00023163"/>
    </source>
</evidence>
<dbReference type="PRINTS" id="PR00887">
    <property type="entry name" value="SSRCOGNITION"/>
</dbReference>
<evidence type="ECO:0000256" key="5">
    <source>
        <dbReference type="ARBA" id="ARBA00023015"/>
    </source>
</evidence>
<reference evidence="12" key="1">
    <citation type="submission" date="2013-12" db="EMBL/GenBank/DDBJ databases">
        <authorList>
            <person name="Omoto C.K."/>
            <person name="Sibley D."/>
            <person name="Venepally P."/>
            <person name="Hadjithomas M."/>
            <person name="Karamycheva S."/>
            <person name="Brunk B."/>
            <person name="Roos D."/>
            <person name="Caler E."/>
            <person name="Lorenzi H."/>
        </authorList>
    </citation>
    <scope>NUCLEOTIDE SEQUENCE</scope>
</reference>
<dbReference type="PANTHER" id="PTHR45849">
    <property type="entry name" value="FACT COMPLEX SUBUNIT SSRP1"/>
    <property type="match status" value="1"/>
</dbReference>
<dbReference type="Gene3D" id="2.30.29.30">
    <property type="entry name" value="Pleckstrin-homology domain (PH domain)/Phosphotyrosine-binding domain (PTB)"/>
    <property type="match status" value="2"/>
</dbReference>
<keyword evidence="13" id="KW-1185">Reference proteome</keyword>
<evidence type="ECO:0000256" key="3">
    <source>
        <dbReference type="ARBA" id="ARBA00022705"/>
    </source>
</evidence>
<feature type="region of interest" description="Disordered" evidence="10">
    <location>
        <begin position="451"/>
        <end position="490"/>
    </location>
</feature>
<dbReference type="InterPro" id="IPR000969">
    <property type="entry name" value="SSRP1/POB3"/>
</dbReference>
<dbReference type="Pfam" id="PF17292">
    <property type="entry name" value="POB3_N"/>
    <property type="match status" value="1"/>
</dbReference>
<feature type="compositionally biased region" description="Basic and acidic residues" evidence="10">
    <location>
        <begin position="451"/>
        <end position="467"/>
    </location>
</feature>
<dbReference type="InterPro" id="IPR013719">
    <property type="entry name" value="RTT106/SPT16-like_middle_dom"/>
</dbReference>
<dbReference type="InterPro" id="IPR011993">
    <property type="entry name" value="PH-like_dom_sf"/>
</dbReference>
<evidence type="ECO:0000259" key="11">
    <source>
        <dbReference type="SMART" id="SM01287"/>
    </source>
</evidence>
<dbReference type="GO" id="GO:0031491">
    <property type="term" value="F:nucleosome binding"/>
    <property type="evidence" value="ECO:0007669"/>
    <property type="project" value="TreeGrafter"/>
</dbReference>
<comment type="function">
    <text evidence="9">Component of the FACT complex, a general chromatin factor that acts to reorganize nucleosomes. The FACT complex is involved in multiple processes that require DNA as a template such as mRNA elongation, DNA replication and DNA repair. During transcription elongation the FACT complex acts as a histone chaperone that both destabilizes and restores nucleosomal structure. It facilitates the passage of RNA polymerase II and transcription by promoting the dissociation of one histone H2A-H2B dimer from the nucleosome, then subsequently promotes the reestablishment of the nucleosome following the passage of RNA polymerase II.</text>
</comment>
<name>A0A023BCN2_GRENI</name>
<dbReference type="InterPro" id="IPR048993">
    <property type="entry name" value="SSRP1-like_PH1"/>
</dbReference>
<feature type="compositionally biased region" description="Acidic residues" evidence="10">
    <location>
        <begin position="468"/>
        <end position="490"/>
    </location>
</feature>
<dbReference type="GO" id="GO:0006260">
    <property type="term" value="P:DNA replication"/>
    <property type="evidence" value="ECO:0007669"/>
    <property type="project" value="UniProtKB-KW"/>
</dbReference>
<dbReference type="Gene3D" id="2.30.29.150">
    <property type="match status" value="1"/>
</dbReference>
<dbReference type="GO" id="GO:0035101">
    <property type="term" value="C:FACT complex"/>
    <property type="evidence" value="ECO:0007669"/>
    <property type="project" value="TreeGrafter"/>
</dbReference>
<dbReference type="eggNOG" id="KOG0526">
    <property type="taxonomic scope" value="Eukaryota"/>
</dbReference>
<keyword evidence="7 9" id="KW-0234">DNA repair</keyword>
<dbReference type="Pfam" id="PF21103">
    <property type="entry name" value="PH1_SSRP1-like"/>
    <property type="match status" value="1"/>
</dbReference>
<dbReference type="RefSeq" id="XP_011128909.1">
    <property type="nucleotide sequence ID" value="XM_011130607.1"/>
</dbReference>
<dbReference type="SMART" id="SM01287">
    <property type="entry name" value="Rtt106"/>
    <property type="match status" value="1"/>
</dbReference>
<evidence type="ECO:0000256" key="1">
    <source>
        <dbReference type="ARBA" id="ARBA00010060"/>
    </source>
</evidence>
<dbReference type="EMBL" id="AFNH02000102">
    <property type="protein sequence ID" value="EZG83910.1"/>
    <property type="molecule type" value="Genomic_DNA"/>
</dbReference>
<accession>A0A023BCN2</accession>
<comment type="subcellular location">
    <subcellularLocation>
        <location evidence="9">Nucleus</location>
    </subcellularLocation>
    <subcellularLocation>
        <location evidence="9">Chromosome</location>
    </subcellularLocation>
</comment>
<keyword evidence="4 9" id="KW-0227">DNA damage</keyword>